<accession>A0A0E4HGE0</accession>
<name>A0A0E4HGE0_9BACL</name>
<dbReference type="Pfam" id="PF00144">
    <property type="entry name" value="Beta-lactamase"/>
    <property type="match status" value="1"/>
</dbReference>
<reference evidence="6" key="1">
    <citation type="submission" date="2015-03" db="EMBL/GenBank/DDBJ databases">
        <authorList>
            <person name="Wibberg D."/>
        </authorList>
    </citation>
    <scope>NUCLEOTIDE SEQUENCE [LARGE SCALE GENOMIC DNA]</scope>
</reference>
<feature type="chain" id="PRO_5002420853" evidence="3">
    <location>
        <begin position="29"/>
        <end position="725"/>
    </location>
</feature>
<evidence type="ECO:0000256" key="1">
    <source>
        <dbReference type="ARBA" id="ARBA00004370"/>
    </source>
</evidence>
<evidence type="ECO:0000256" key="2">
    <source>
        <dbReference type="ARBA" id="ARBA00023136"/>
    </source>
</evidence>
<evidence type="ECO:0000256" key="3">
    <source>
        <dbReference type="SAM" id="SignalP"/>
    </source>
</evidence>
<comment type="subcellular location">
    <subcellularLocation>
        <location evidence="1">Membrane</location>
    </subcellularLocation>
</comment>
<dbReference type="STRING" id="483937.AMQ84_31625"/>
<dbReference type="GO" id="GO:0016020">
    <property type="term" value="C:membrane"/>
    <property type="evidence" value="ECO:0007669"/>
    <property type="project" value="UniProtKB-SubCell"/>
</dbReference>
<evidence type="ECO:0000259" key="4">
    <source>
        <dbReference type="Pfam" id="PF00144"/>
    </source>
</evidence>
<dbReference type="AlphaFoldDB" id="A0A0E4HGE0"/>
<organism evidence="5 6">
    <name type="scientific">Paenibacillus riograndensis SBR5</name>
    <dbReference type="NCBI Taxonomy" id="1073571"/>
    <lineage>
        <taxon>Bacteria</taxon>
        <taxon>Bacillati</taxon>
        <taxon>Bacillota</taxon>
        <taxon>Bacilli</taxon>
        <taxon>Bacillales</taxon>
        <taxon>Paenibacillaceae</taxon>
        <taxon>Paenibacillus</taxon>
        <taxon>Paenibacillus sonchi group</taxon>
    </lineage>
</organism>
<dbReference type="InterPro" id="IPR001466">
    <property type="entry name" value="Beta-lactam-related"/>
</dbReference>
<dbReference type="Proteomes" id="UP000033163">
    <property type="component" value="Chromosome I"/>
</dbReference>
<feature type="signal peptide" evidence="3">
    <location>
        <begin position="1"/>
        <end position="28"/>
    </location>
</feature>
<evidence type="ECO:0000313" key="5">
    <source>
        <dbReference type="EMBL" id="CQR59056.1"/>
    </source>
</evidence>
<dbReference type="InterPro" id="IPR012338">
    <property type="entry name" value="Beta-lactam/transpept-like"/>
</dbReference>
<dbReference type="KEGG" id="pri:PRIO_6709"/>
<dbReference type="Gene3D" id="3.40.710.10">
    <property type="entry name" value="DD-peptidase/beta-lactamase superfamily"/>
    <property type="match status" value="1"/>
</dbReference>
<dbReference type="PANTHER" id="PTHR46825">
    <property type="entry name" value="D-ALANYL-D-ALANINE-CARBOXYPEPTIDASE/ENDOPEPTIDASE AMPH"/>
    <property type="match status" value="1"/>
</dbReference>
<evidence type="ECO:0000313" key="6">
    <source>
        <dbReference type="Proteomes" id="UP000033163"/>
    </source>
</evidence>
<gene>
    <name evidence="5" type="ORF">PRIO_6709</name>
</gene>
<dbReference type="EMBL" id="LN831776">
    <property type="protein sequence ID" value="CQR59056.1"/>
    <property type="molecule type" value="Genomic_DNA"/>
</dbReference>
<proteinExistence type="predicted"/>
<dbReference type="PANTHER" id="PTHR46825:SF11">
    <property type="entry name" value="PENICILLIN-BINDING PROTEIN 4"/>
    <property type="match status" value="1"/>
</dbReference>
<dbReference type="InterPro" id="IPR050491">
    <property type="entry name" value="AmpC-like"/>
</dbReference>
<dbReference type="HOGENOM" id="CLU_012124_0_0_9"/>
<protein>
    <submittedName>
        <fullName evidence="5">Beta-lactamase</fullName>
    </submittedName>
</protein>
<sequence>MKKNRWIMGVLLVCCLVLSSWDGNTALAAMQNIEAALNTSKVIESSSVPLTVLTAEMDLPSNKAVITYEATRKAAQEKADLLTKTYGTNSVQYAIIDHGNIVVSGQSGKNDEQGQKPLTKETMYGIGSTSKMFTAVAAMQLAEQGKINLDTPVVQYIPEFKMKDERYKQITPRMLLNHSSGLNGSSLTNAFLFEDNDTYAHDTLLGQLAGQTLKAAPGAYSVYCNDGFTLAQILVERVSGMDFTSYIHRYITEPLGMAHTKTPLDSLSTAKMAGLYYPAYRGQLPNETSNVIGAGGIYSTAEDLVRFSQIFTGKAEGILSGKSSAAMAQDEYKTPLWPDDEASSFDYGYGLGWDNVNLYPFNEYGMKALTKGGDTILYHSSLVVLPEQDMAAAVITSGGSSTADRLMANEVLLQALKEKGTISEFKPEKSYGAPVKADMPESVLQYSGIYGATNTTVNIDITKGGILSITSEQSPGTPAQTFGYSADGTFRSADGNTKLSFVTEENGRTYLWIRQYASLPGLGQMSASVYNAEKLQPQDLPAQTKEAWIQRDGKKYYLLNEKYTSLVYLMMQPIQLNVSKQLPGYVLDKRITGPNTAVSELQIPGMSGRDLSGYTFFTQDGVEYLDLGGSILVNEAAVKPIYVAKKSTVTIPPSGYARWYTISDKDGGKTVKVSMSSDASFAVYNAKGTCSYFSVIGGKDKVELPAGGSIVFAGDAGTKFKISVQ</sequence>
<keyword evidence="3" id="KW-0732">Signal</keyword>
<dbReference type="SUPFAM" id="SSF56601">
    <property type="entry name" value="beta-lactamase/transpeptidase-like"/>
    <property type="match status" value="1"/>
</dbReference>
<keyword evidence="2" id="KW-0472">Membrane</keyword>
<dbReference type="PATRIC" id="fig|1073571.4.peg.7172"/>
<feature type="domain" description="Beta-lactamase-related" evidence="4">
    <location>
        <begin position="83"/>
        <end position="416"/>
    </location>
</feature>